<evidence type="ECO:0000313" key="1">
    <source>
        <dbReference type="EMBL" id="GHB29414.1"/>
    </source>
</evidence>
<keyword evidence="2" id="KW-1185">Reference proteome</keyword>
<dbReference type="AlphaFoldDB" id="A0A8J3CWH5"/>
<comment type="caution">
    <text evidence="1">The sequence shown here is derived from an EMBL/GenBank/DDBJ whole genome shotgun (WGS) entry which is preliminary data.</text>
</comment>
<dbReference type="Proteomes" id="UP000642809">
    <property type="component" value="Unassembled WGS sequence"/>
</dbReference>
<accession>A0A8J3CWH5</accession>
<proteinExistence type="predicted"/>
<sequence>MKRLLLILVICVAQTYQSFGQGLSNTFYDEVWSVKVKQIDDFVDRFNNEINFLKNGSLVKNKFSPETRPKLLSSLVNYDKVKDQLLVEDFIQWIYKEEFFLQLGKDNIQCELNVDAFYKQKKFNLDLILKIEVLENGAMKWVISDAKSTSFPWKTIEQNPSKFINPSNHNLRFSNLFKLINEGNDIQGMFANDFELNNFSIIVHEIIEGNLEIKEIKKIDYRISIDEKFKFLVSYFDVPSTPSGWLISEIY</sequence>
<reference evidence="1" key="2">
    <citation type="submission" date="2020-09" db="EMBL/GenBank/DDBJ databases">
        <authorList>
            <person name="Sun Q."/>
            <person name="Kim S."/>
        </authorList>
    </citation>
    <scope>NUCLEOTIDE SEQUENCE</scope>
    <source>
        <strain evidence="1">KCTC 23224</strain>
    </source>
</reference>
<protein>
    <submittedName>
        <fullName evidence="1">Uncharacterized protein</fullName>
    </submittedName>
</protein>
<reference evidence="1" key="1">
    <citation type="journal article" date="2014" name="Int. J. Syst. Evol. Microbiol.">
        <title>Complete genome sequence of Corynebacterium casei LMG S-19264T (=DSM 44701T), isolated from a smear-ripened cheese.</title>
        <authorList>
            <consortium name="US DOE Joint Genome Institute (JGI-PGF)"/>
            <person name="Walter F."/>
            <person name="Albersmeier A."/>
            <person name="Kalinowski J."/>
            <person name="Ruckert C."/>
        </authorList>
    </citation>
    <scope>NUCLEOTIDE SEQUENCE</scope>
    <source>
        <strain evidence="1">KCTC 23224</strain>
    </source>
</reference>
<name>A0A8J3CWH5_9BACT</name>
<dbReference type="RefSeq" id="WP_189579153.1">
    <property type="nucleotide sequence ID" value="NZ_BMYF01000003.1"/>
</dbReference>
<dbReference type="EMBL" id="BMYF01000003">
    <property type="protein sequence ID" value="GHB29414.1"/>
    <property type="molecule type" value="Genomic_DNA"/>
</dbReference>
<organism evidence="1 2">
    <name type="scientific">Mongoliitalea lutea</name>
    <dbReference type="NCBI Taxonomy" id="849756"/>
    <lineage>
        <taxon>Bacteria</taxon>
        <taxon>Pseudomonadati</taxon>
        <taxon>Bacteroidota</taxon>
        <taxon>Cytophagia</taxon>
        <taxon>Cytophagales</taxon>
        <taxon>Cyclobacteriaceae</taxon>
        <taxon>Mongoliitalea</taxon>
    </lineage>
</organism>
<gene>
    <name evidence="1" type="ORF">GCM10008106_07940</name>
</gene>
<evidence type="ECO:0000313" key="2">
    <source>
        <dbReference type="Proteomes" id="UP000642809"/>
    </source>
</evidence>